<dbReference type="InParanoid" id="A0A0V0QDF7"/>
<dbReference type="PANTHER" id="PTHR22883">
    <property type="entry name" value="ZINC FINGER DHHC DOMAIN CONTAINING PROTEIN"/>
    <property type="match status" value="1"/>
</dbReference>
<keyword evidence="2" id="KW-0808">Transferase</keyword>
<dbReference type="OrthoDB" id="331948at2759"/>
<evidence type="ECO:0000256" key="8">
    <source>
        <dbReference type="SAM" id="MobiDB-lite"/>
    </source>
</evidence>
<evidence type="ECO:0000256" key="5">
    <source>
        <dbReference type="ARBA" id="ARBA00023136"/>
    </source>
</evidence>
<feature type="coiled-coil region" evidence="7">
    <location>
        <begin position="319"/>
        <end position="346"/>
    </location>
</feature>
<gene>
    <name evidence="11" type="ORF">PPERSA_10736</name>
</gene>
<proteinExistence type="predicted"/>
<feature type="transmembrane region" description="Helical" evidence="9">
    <location>
        <begin position="789"/>
        <end position="811"/>
    </location>
</feature>
<protein>
    <recommendedName>
        <fullName evidence="10">Palmitoyltransferase DHHC domain-containing protein</fullName>
    </recommendedName>
</protein>
<evidence type="ECO:0000256" key="2">
    <source>
        <dbReference type="ARBA" id="ARBA00022679"/>
    </source>
</evidence>
<keyword evidence="7" id="KW-0175">Coiled coil</keyword>
<dbReference type="EMBL" id="LDAU01000194">
    <property type="protein sequence ID" value="KRX00237.1"/>
    <property type="molecule type" value="Genomic_DNA"/>
</dbReference>
<evidence type="ECO:0000313" key="12">
    <source>
        <dbReference type="Proteomes" id="UP000054937"/>
    </source>
</evidence>
<dbReference type="GO" id="GO:0016020">
    <property type="term" value="C:membrane"/>
    <property type="evidence" value="ECO:0007669"/>
    <property type="project" value="UniProtKB-SubCell"/>
</dbReference>
<feature type="domain" description="Palmitoyltransferase DHHC" evidence="10">
    <location>
        <begin position="747"/>
        <end position="870"/>
    </location>
</feature>
<dbReference type="Proteomes" id="UP000054937">
    <property type="component" value="Unassembled WGS sequence"/>
</dbReference>
<keyword evidence="4 9" id="KW-1133">Transmembrane helix</keyword>
<evidence type="ECO:0000256" key="4">
    <source>
        <dbReference type="ARBA" id="ARBA00022989"/>
    </source>
</evidence>
<dbReference type="GO" id="GO:0005783">
    <property type="term" value="C:endoplasmic reticulum"/>
    <property type="evidence" value="ECO:0007669"/>
    <property type="project" value="TreeGrafter"/>
</dbReference>
<evidence type="ECO:0000256" key="9">
    <source>
        <dbReference type="SAM" id="Phobius"/>
    </source>
</evidence>
<sequence length="971" mass="116756">MMKTQRNYSSQIKSNNYFLDLLPDQNWIQNEIKGQFISCQNKNQRKKSLQEKQALNYEKKGKNMLEQQKFPKINFITLALPKKCQNNKVLQNDSFQVGNKKFALQKQKQMQNIHENQYWQQQLLEAQKNNENIKSFVRNLQGNSNLQKFQQKNQNIQNDQNKNKCFQQSQKQRINNTNNWYQIAKTQFHGNKNNVGNDNLLKQISNSINLCTPKNYKQQISNINQKKNENLQIEKISNFSSYKFDKNLAQNQKQQKYLWKNFTDFNFDQIKKGIFQSERKNGKIKEKVFDYHPRKLFQSGKKVRSQSEQKTYQNINTNNLEYTNNIKNQIQKYKKQQEKKQQIEVSNVSNSQILNNIYDNKINQSKLISSKNQKNNIMIQSFLENQREIQKELLKQSQLSQLKSCRENYIDNYNESQNVKKRSNSLLLSSRNSKFSQFLQQQYFQSQQPQLEYYNDNNNHKQEPIKSKQRQYLNQLRQQQLVNQQTKQQQYIQNNESSNESCENFDDKKQIDSRFGFVDEIDRKNNQKYGKKYCSGDSQFDNFGELQDNNSEYLSRNDNICKNEQEQYSSMFKKQRYNKIKNLSLETVNTFEKYNKEQNNHRQIQNIEQKNQKQNQEQKQENSGKKNYKKSINFNICGQNLDNSQILIENDEKLQNQHKNSDEKNIWAYLRASLGNPGFLPDLPLPSIDFYPARNIKRCKYCFTIKNMKQMPDQNGNKQLQDKLKQQLNQQNQQNTENQIDDKIMVHIFKPPRAHHCKSCNKCVFRMDHHCEWINNCVGFRNQKYFMQFLVYSLFFACVLFVIEMVQFVIILQNLENAFIYYLMIVDWHRFGKISIVLMSLFFAGLCYSFLSDQIDSIKENQSTVESYKRKYGKQNHFWKNFKQIFGNNYIYWFLPLEGKLIDINYLELLYTEEELEYQQQNNLNVYLEDVFWQKQFDKYWVKKSPQIVDNERKKFKLNLQNKNQENKKVD</sequence>
<dbReference type="GO" id="GO:0006612">
    <property type="term" value="P:protein targeting to membrane"/>
    <property type="evidence" value="ECO:0007669"/>
    <property type="project" value="TreeGrafter"/>
</dbReference>
<dbReference type="GO" id="GO:0019706">
    <property type="term" value="F:protein-cysteine S-palmitoyltransferase activity"/>
    <property type="evidence" value="ECO:0007669"/>
    <property type="project" value="TreeGrafter"/>
</dbReference>
<name>A0A0V0QDF7_PSEPJ</name>
<feature type="transmembrane region" description="Helical" evidence="9">
    <location>
        <begin position="831"/>
        <end position="851"/>
    </location>
</feature>
<dbReference type="GO" id="GO:0005794">
    <property type="term" value="C:Golgi apparatus"/>
    <property type="evidence" value="ECO:0007669"/>
    <property type="project" value="TreeGrafter"/>
</dbReference>
<evidence type="ECO:0000256" key="6">
    <source>
        <dbReference type="ARBA" id="ARBA00023315"/>
    </source>
</evidence>
<dbReference type="Pfam" id="PF01529">
    <property type="entry name" value="DHHC"/>
    <property type="match status" value="1"/>
</dbReference>
<reference evidence="11 12" key="1">
    <citation type="journal article" date="2015" name="Sci. Rep.">
        <title>Genome of the facultative scuticociliatosis pathogen Pseudocohnilembus persalinus provides insight into its virulence through horizontal gene transfer.</title>
        <authorList>
            <person name="Xiong J."/>
            <person name="Wang G."/>
            <person name="Cheng J."/>
            <person name="Tian M."/>
            <person name="Pan X."/>
            <person name="Warren A."/>
            <person name="Jiang C."/>
            <person name="Yuan D."/>
            <person name="Miao W."/>
        </authorList>
    </citation>
    <scope>NUCLEOTIDE SEQUENCE [LARGE SCALE GENOMIC DNA]</scope>
    <source>
        <strain evidence="11">36N120E</strain>
    </source>
</reference>
<dbReference type="AlphaFoldDB" id="A0A0V0QDF7"/>
<comment type="caution">
    <text evidence="11">The sequence shown here is derived from an EMBL/GenBank/DDBJ whole genome shotgun (WGS) entry which is preliminary data.</text>
</comment>
<accession>A0A0V0QDF7</accession>
<evidence type="ECO:0000259" key="10">
    <source>
        <dbReference type="Pfam" id="PF01529"/>
    </source>
</evidence>
<evidence type="ECO:0000256" key="3">
    <source>
        <dbReference type="ARBA" id="ARBA00022692"/>
    </source>
</evidence>
<evidence type="ECO:0000256" key="1">
    <source>
        <dbReference type="ARBA" id="ARBA00004141"/>
    </source>
</evidence>
<dbReference type="InterPro" id="IPR001594">
    <property type="entry name" value="Palmitoyltrfase_DHHC"/>
</dbReference>
<dbReference type="InterPro" id="IPR039859">
    <property type="entry name" value="PFA4/ZDH16/20/ERF2-like"/>
</dbReference>
<feature type="region of interest" description="Disordered" evidence="8">
    <location>
        <begin position="607"/>
        <end position="626"/>
    </location>
</feature>
<evidence type="ECO:0000256" key="7">
    <source>
        <dbReference type="SAM" id="Coils"/>
    </source>
</evidence>
<keyword evidence="12" id="KW-1185">Reference proteome</keyword>
<comment type="subcellular location">
    <subcellularLocation>
        <location evidence="1">Membrane</location>
        <topology evidence="1">Multi-pass membrane protein</topology>
    </subcellularLocation>
</comment>
<organism evidence="11 12">
    <name type="scientific">Pseudocohnilembus persalinus</name>
    <name type="common">Ciliate</name>
    <dbReference type="NCBI Taxonomy" id="266149"/>
    <lineage>
        <taxon>Eukaryota</taxon>
        <taxon>Sar</taxon>
        <taxon>Alveolata</taxon>
        <taxon>Ciliophora</taxon>
        <taxon>Intramacronucleata</taxon>
        <taxon>Oligohymenophorea</taxon>
        <taxon>Scuticociliatia</taxon>
        <taxon>Philasterida</taxon>
        <taxon>Pseudocohnilembidae</taxon>
        <taxon>Pseudocohnilembus</taxon>
    </lineage>
</organism>
<evidence type="ECO:0000313" key="11">
    <source>
        <dbReference type="EMBL" id="KRX00237.1"/>
    </source>
</evidence>
<dbReference type="PROSITE" id="PS50216">
    <property type="entry name" value="DHHC"/>
    <property type="match status" value="1"/>
</dbReference>
<keyword evidence="6" id="KW-0012">Acyltransferase</keyword>
<keyword evidence="5 9" id="KW-0472">Membrane</keyword>
<keyword evidence="3 9" id="KW-0812">Transmembrane</keyword>